<reference evidence="1 2" key="1">
    <citation type="journal article" date="2018" name="Nat. Genet.">
        <title>The Rosa genome provides new insights in the design of modern roses.</title>
        <authorList>
            <person name="Bendahmane M."/>
        </authorList>
    </citation>
    <scope>NUCLEOTIDE SEQUENCE [LARGE SCALE GENOMIC DNA]</scope>
    <source>
        <strain evidence="2">cv. Old Blush</strain>
    </source>
</reference>
<organism evidence="1 2">
    <name type="scientific">Rosa chinensis</name>
    <name type="common">China rose</name>
    <dbReference type="NCBI Taxonomy" id="74649"/>
    <lineage>
        <taxon>Eukaryota</taxon>
        <taxon>Viridiplantae</taxon>
        <taxon>Streptophyta</taxon>
        <taxon>Embryophyta</taxon>
        <taxon>Tracheophyta</taxon>
        <taxon>Spermatophyta</taxon>
        <taxon>Magnoliopsida</taxon>
        <taxon>eudicotyledons</taxon>
        <taxon>Gunneridae</taxon>
        <taxon>Pentapetalae</taxon>
        <taxon>rosids</taxon>
        <taxon>fabids</taxon>
        <taxon>Rosales</taxon>
        <taxon>Rosaceae</taxon>
        <taxon>Rosoideae</taxon>
        <taxon>Rosoideae incertae sedis</taxon>
        <taxon>Rosa</taxon>
    </lineage>
</organism>
<evidence type="ECO:0000313" key="2">
    <source>
        <dbReference type="Proteomes" id="UP000238479"/>
    </source>
</evidence>
<keyword evidence="2" id="KW-1185">Reference proteome</keyword>
<name>A0A2P6PW39_ROSCH</name>
<evidence type="ECO:0000313" key="1">
    <source>
        <dbReference type="EMBL" id="PRQ26145.1"/>
    </source>
</evidence>
<dbReference type="Gramene" id="PRQ26145">
    <property type="protein sequence ID" value="PRQ26145"/>
    <property type="gene ID" value="RchiOBHm_Chr6g0291391"/>
</dbReference>
<dbReference type="Proteomes" id="UP000238479">
    <property type="component" value="Chromosome 6"/>
</dbReference>
<sequence length="78" mass="8455">MNSPAALAGLVGLPCFAAFFSGFLVFGSFHFGLLSVGLFGVYFLASAHSLKSCLVQGIEAFVQCYKVFDMYKENNNFP</sequence>
<comment type="caution">
    <text evidence="1">The sequence shown here is derived from an EMBL/GenBank/DDBJ whole genome shotgun (WGS) entry which is preliminary data.</text>
</comment>
<protein>
    <submittedName>
        <fullName evidence="1">Uncharacterized protein</fullName>
    </submittedName>
</protein>
<gene>
    <name evidence="1" type="ORF">RchiOBHm_Chr6g0291391</name>
</gene>
<dbReference type="EMBL" id="PDCK01000044">
    <property type="protein sequence ID" value="PRQ26145.1"/>
    <property type="molecule type" value="Genomic_DNA"/>
</dbReference>
<accession>A0A2P6PW39</accession>
<proteinExistence type="predicted"/>
<dbReference type="AlphaFoldDB" id="A0A2P6PW39"/>